<name>A0A7I9UVJ8_9ACTN</name>
<keyword evidence="4" id="KW-1185">Reference proteome</keyword>
<gene>
    <name evidence="3" type="ORF">nbrc107697_12830</name>
</gene>
<dbReference type="Pfam" id="PF14042">
    <property type="entry name" value="DUF4247"/>
    <property type="match status" value="1"/>
</dbReference>
<dbReference type="Proteomes" id="UP000444980">
    <property type="component" value="Unassembled WGS sequence"/>
</dbReference>
<evidence type="ECO:0008006" key="5">
    <source>
        <dbReference type="Google" id="ProtNLM"/>
    </source>
</evidence>
<evidence type="ECO:0000256" key="1">
    <source>
        <dbReference type="SAM" id="MobiDB-lite"/>
    </source>
</evidence>
<evidence type="ECO:0000256" key="2">
    <source>
        <dbReference type="SAM" id="Phobius"/>
    </source>
</evidence>
<dbReference type="InterPro" id="IPR025341">
    <property type="entry name" value="DUF4247"/>
</dbReference>
<evidence type="ECO:0000313" key="3">
    <source>
        <dbReference type="EMBL" id="GED97244.1"/>
    </source>
</evidence>
<evidence type="ECO:0000313" key="4">
    <source>
        <dbReference type="Proteomes" id="UP000444980"/>
    </source>
</evidence>
<dbReference type="AlphaFoldDB" id="A0A7I9UVJ8"/>
<dbReference type="OrthoDB" id="5186368at2"/>
<sequence length="181" mass="19616">MTTPPFPPFPPPPFPPDDDGRGDGLRRARNWIIGIICVLTVGALATTCAIDGGFRGRDARAYVQKTYQRNAALDEGNVVAYVANADPKSVSDAITTEERPTDRRTGATQVGNIAGSTFLQYPDYLIGVFPYGADKSRVMVSKDYRTGYNHYHSYVGSYWVPTPHYSGRGNSYRGGGSGAGK</sequence>
<feature type="transmembrane region" description="Helical" evidence="2">
    <location>
        <begin position="31"/>
        <end position="50"/>
    </location>
</feature>
<protein>
    <recommendedName>
        <fullName evidence="5">DUF4247 domain-containing protein</fullName>
    </recommendedName>
</protein>
<keyword evidence="2" id="KW-0472">Membrane</keyword>
<dbReference type="RefSeq" id="WP_161926599.1">
    <property type="nucleotide sequence ID" value="NZ_BJOU01000001.1"/>
</dbReference>
<feature type="region of interest" description="Disordered" evidence="1">
    <location>
        <begin position="1"/>
        <end position="23"/>
    </location>
</feature>
<accession>A0A7I9UVJ8</accession>
<dbReference type="EMBL" id="BJOU01000001">
    <property type="protein sequence ID" value="GED97244.1"/>
    <property type="molecule type" value="Genomic_DNA"/>
</dbReference>
<reference evidence="4" key="1">
    <citation type="submission" date="2019-06" db="EMBL/GenBank/DDBJ databases">
        <title>Gordonia isolated from sludge of a wastewater treatment plant.</title>
        <authorList>
            <person name="Tamura T."/>
            <person name="Aoyama K."/>
            <person name="Kang Y."/>
            <person name="Saito S."/>
            <person name="Akiyama N."/>
            <person name="Yazawa K."/>
            <person name="Gonoi T."/>
            <person name="Mikami Y."/>
        </authorList>
    </citation>
    <scope>NUCLEOTIDE SEQUENCE [LARGE SCALE GENOMIC DNA]</scope>
    <source>
        <strain evidence="4">NBRC 107697</strain>
    </source>
</reference>
<keyword evidence="2" id="KW-1133">Transmembrane helix</keyword>
<organism evidence="3 4">
    <name type="scientific">Gordonia crocea</name>
    <dbReference type="NCBI Taxonomy" id="589162"/>
    <lineage>
        <taxon>Bacteria</taxon>
        <taxon>Bacillati</taxon>
        <taxon>Actinomycetota</taxon>
        <taxon>Actinomycetes</taxon>
        <taxon>Mycobacteriales</taxon>
        <taxon>Gordoniaceae</taxon>
        <taxon>Gordonia</taxon>
    </lineage>
</organism>
<comment type="caution">
    <text evidence="3">The sequence shown here is derived from an EMBL/GenBank/DDBJ whole genome shotgun (WGS) entry which is preliminary data.</text>
</comment>
<proteinExistence type="predicted"/>
<keyword evidence="2" id="KW-0812">Transmembrane</keyword>
<feature type="compositionally biased region" description="Pro residues" evidence="1">
    <location>
        <begin position="1"/>
        <end position="15"/>
    </location>
</feature>